<dbReference type="Pfam" id="PF15432">
    <property type="entry name" value="Sec-ASP3"/>
    <property type="match status" value="1"/>
</dbReference>
<name>A0A0R2C6Y3_9LACO</name>
<dbReference type="RefSeq" id="WP_054750510.1">
    <property type="nucleotide sequence ID" value="NZ_AYZK01000003.1"/>
</dbReference>
<evidence type="ECO:0000313" key="1">
    <source>
        <dbReference type="EMBL" id="KRM87287.1"/>
    </source>
</evidence>
<reference evidence="1 2" key="1">
    <citation type="journal article" date="2015" name="Genome Announc.">
        <title>Expanding the biotechnology potential of lactobacilli through comparative genomics of 213 strains and associated genera.</title>
        <authorList>
            <person name="Sun Z."/>
            <person name="Harris H.M."/>
            <person name="McCann A."/>
            <person name="Guo C."/>
            <person name="Argimon S."/>
            <person name="Zhang W."/>
            <person name="Yang X."/>
            <person name="Jeffery I.B."/>
            <person name="Cooney J.C."/>
            <person name="Kagawa T.F."/>
            <person name="Liu W."/>
            <person name="Song Y."/>
            <person name="Salvetti E."/>
            <person name="Wrobel A."/>
            <person name="Rasinkangas P."/>
            <person name="Parkhill J."/>
            <person name="Rea M.C."/>
            <person name="O'Sullivan O."/>
            <person name="Ritari J."/>
            <person name="Douillard F.P."/>
            <person name="Paul Ross R."/>
            <person name="Yang R."/>
            <person name="Briner A.E."/>
            <person name="Felis G.E."/>
            <person name="de Vos W.M."/>
            <person name="Barrangou R."/>
            <person name="Klaenhammer T.R."/>
            <person name="Caufield P.W."/>
            <person name="Cui Y."/>
            <person name="Zhang H."/>
            <person name="O'Toole P.W."/>
        </authorList>
    </citation>
    <scope>NUCLEOTIDE SEQUENCE [LARGE SCALE GENOMIC DNA]</scope>
    <source>
        <strain evidence="1 2">DSM 22698</strain>
    </source>
</reference>
<sequence length="248" mass="27468">MTEIIYDFYWPVNGMATAGHGAIIDYAANGIVSYRARRRSPGFAIHTWSSRSNDATYGRGPYLPLLRNDREYTLTADIDSEPEDTLGLSINFVDAQGVNVQQILERTLDLTFTVPDGAVDYSIALVNLNNEHFKFYSLTLGQSNVLDGYRPVRLSTPGWHLWRNDRGGPATVWIIPRSGPVVSRPFVPGGDNLYYQVPRQEHDALEVGEFVNQVKRLVGPEPRVRGFGFGTSSIVAAVNKALKADGGH</sequence>
<evidence type="ECO:0000313" key="2">
    <source>
        <dbReference type="Proteomes" id="UP000051789"/>
    </source>
</evidence>
<comment type="caution">
    <text evidence="1">The sequence shown here is derived from an EMBL/GenBank/DDBJ whole genome shotgun (WGS) entry which is preliminary data.</text>
</comment>
<organism evidence="1 2">
    <name type="scientific">Lacticaseibacillus thailandensis DSM 22698 = JCM 13996</name>
    <dbReference type="NCBI Taxonomy" id="1423810"/>
    <lineage>
        <taxon>Bacteria</taxon>
        <taxon>Bacillati</taxon>
        <taxon>Bacillota</taxon>
        <taxon>Bacilli</taxon>
        <taxon>Lactobacillales</taxon>
        <taxon>Lactobacillaceae</taxon>
        <taxon>Lacticaseibacillus</taxon>
    </lineage>
</organism>
<dbReference type="NCBIfam" id="TIGR03711">
    <property type="entry name" value="acc_sec_asp3"/>
    <property type="match status" value="1"/>
</dbReference>
<dbReference type="GO" id="GO:0015031">
    <property type="term" value="P:protein transport"/>
    <property type="evidence" value="ECO:0007669"/>
    <property type="project" value="InterPro"/>
</dbReference>
<dbReference type="PATRIC" id="fig|1423810.4.peg.1484"/>
<dbReference type="STRING" id="1423810.FD19_GL001445"/>
<gene>
    <name evidence="1" type="ORF">FD19_GL001445</name>
</gene>
<proteinExistence type="predicted"/>
<dbReference type="InterPro" id="IPR022259">
    <property type="entry name" value="Acessory_Sec_prot_Asp3"/>
</dbReference>
<accession>A0A0R2C6Y3</accession>
<dbReference type="AlphaFoldDB" id="A0A0R2C6Y3"/>
<dbReference type="OrthoDB" id="2042927at2"/>
<dbReference type="Proteomes" id="UP000051789">
    <property type="component" value="Unassembled WGS sequence"/>
</dbReference>
<keyword evidence="2" id="KW-1185">Reference proteome</keyword>
<dbReference type="EMBL" id="AYZK01000003">
    <property type="protein sequence ID" value="KRM87287.1"/>
    <property type="molecule type" value="Genomic_DNA"/>
</dbReference>
<protein>
    <submittedName>
        <fullName evidence="1">Uncharacterized protein</fullName>
    </submittedName>
</protein>